<dbReference type="Gene3D" id="2.60.120.330">
    <property type="entry name" value="B-lactam Antibiotic, Isopenicillin N Synthase, Chain"/>
    <property type="match status" value="1"/>
</dbReference>
<dbReference type="AlphaFoldDB" id="A0A1X1V4V8"/>
<protein>
    <recommendedName>
        <fullName evidence="1">Non-haem dioxygenase N-terminal domain-containing protein</fullName>
    </recommendedName>
</protein>
<reference evidence="2 3" key="1">
    <citation type="submission" date="2016-01" db="EMBL/GenBank/DDBJ databases">
        <title>The new phylogeny of the genus Mycobacterium.</title>
        <authorList>
            <person name="Tarcisio F."/>
            <person name="Conor M."/>
            <person name="Antonella G."/>
            <person name="Elisabetta G."/>
            <person name="Giulia F.S."/>
            <person name="Sara T."/>
            <person name="Anna F."/>
            <person name="Clotilde B."/>
            <person name="Roberto B."/>
            <person name="Veronica D.S."/>
            <person name="Fabio R."/>
            <person name="Monica P."/>
            <person name="Olivier J."/>
            <person name="Enrico T."/>
            <person name="Nicola S."/>
        </authorList>
    </citation>
    <scope>NUCLEOTIDE SEQUENCE [LARGE SCALE GENOMIC DNA]</scope>
    <source>
        <strain evidence="2 3">DSM 43505</strain>
    </source>
</reference>
<name>A0A1X1V4V8_MYCGS</name>
<evidence type="ECO:0000313" key="2">
    <source>
        <dbReference type="EMBL" id="ORV64061.1"/>
    </source>
</evidence>
<keyword evidence="3" id="KW-1185">Reference proteome</keyword>
<feature type="domain" description="Non-haem dioxygenase N-terminal" evidence="1">
    <location>
        <begin position="12"/>
        <end position="51"/>
    </location>
</feature>
<dbReference type="SUPFAM" id="SSF51197">
    <property type="entry name" value="Clavaminate synthase-like"/>
    <property type="match status" value="1"/>
</dbReference>
<dbReference type="InterPro" id="IPR026992">
    <property type="entry name" value="DIOX_N"/>
</dbReference>
<proteinExistence type="predicted"/>
<evidence type="ECO:0000259" key="1">
    <source>
        <dbReference type="Pfam" id="PF14226"/>
    </source>
</evidence>
<comment type="caution">
    <text evidence="2">The sequence shown here is derived from an EMBL/GenBank/DDBJ whole genome shotgun (WGS) entry which is preliminary data.</text>
</comment>
<dbReference type="Proteomes" id="UP000193738">
    <property type="component" value="Unassembled WGS sequence"/>
</dbReference>
<dbReference type="EMBL" id="LQOX01000129">
    <property type="protein sequence ID" value="ORV64061.1"/>
    <property type="molecule type" value="Genomic_DNA"/>
</dbReference>
<dbReference type="InterPro" id="IPR027443">
    <property type="entry name" value="IPNS-like_sf"/>
</dbReference>
<dbReference type="STRING" id="1777.AWC07_14750"/>
<accession>A0A1X1V4V8</accession>
<organism evidence="2 3">
    <name type="scientific">Mycobacterium gastri</name>
    <dbReference type="NCBI Taxonomy" id="1777"/>
    <lineage>
        <taxon>Bacteria</taxon>
        <taxon>Bacillati</taxon>
        <taxon>Actinomycetota</taxon>
        <taxon>Actinomycetes</taxon>
        <taxon>Mycobacteriales</taxon>
        <taxon>Mycobacteriaceae</taxon>
        <taxon>Mycobacterium</taxon>
    </lineage>
</organism>
<gene>
    <name evidence="2" type="ORF">AWC07_14750</name>
</gene>
<evidence type="ECO:0000313" key="3">
    <source>
        <dbReference type="Proteomes" id="UP000193738"/>
    </source>
</evidence>
<sequence>MDLQAPTGHLHSPLRKAAHRLGFCYVAGHGHVRELFARMPQAARRLFALAQVKNDPDVASRYGYVPRYRAG</sequence>
<dbReference type="Pfam" id="PF14226">
    <property type="entry name" value="DIOX_N"/>
    <property type="match status" value="1"/>
</dbReference>